<accession>A0A0G0YXC6</accession>
<reference evidence="2 3" key="1">
    <citation type="journal article" date="2015" name="Nature">
        <title>rRNA introns, odd ribosomes, and small enigmatic genomes across a large radiation of phyla.</title>
        <authorList>
            <person name="Brown C.T."/>
            <person name="Hug L.A."/>
            <person name="Thomas B.C."/>
            <person name="Sharon I."/>
            <person name="Castelle C.J."/>
            <person name="Singh A."/>
            <person name="Wilkins M.J."/>
            <person name="Williams K.H."/>
            <person name="Banfield J.F."/>
        </authorList>
    </citation>
    <scope>NUCLEOTIDE SEQUENCE [LARGE SCALE GENOMIC DNA]</scope>
</reference>
<name>A0A0G0YXC6_9BACT</name>
<dbReference type="EMBL" id="LCBC01000001">
    <property type="protein sequence ID" value="KKS05113.1"/>
    <property type="molecule type" value="Genomic_DNA"/>
</dbReference>
<feature type="transmembrane region" description="Helical" evidence="1">
    <location>
        <begin position="26"/>
        <end position="44"/>
    </location>
</feature>
<keyword evidence="1" id="KW-0472">Membrane</keyword>
<keyword evidence="1" id="KW-1133">Transmembrane helix</keyword>
<dbReference type="Proteomes" id="UP000034493">
    <property type="component" value="Unassembled WGS sequence"/>
</dbReference>
<gene>
    <name evidence="2" type="ORF">UU56_C0001G0080</name>
</gene>
<evidence type="ECO:0000313" key="3">
    <source>
        <dbReference type="Proteomes" id="UP000034493"/>
    </source>
</evidence>
<protein>
    <submittedName>
        <fullName evidence="2">Uncharacterized protein</fullName>
    </submittedName>
</protein>
<keyword evidence="1" id="KW-0812">Transmembrane</keyword>
<evidence type="ECO:0000256" key="1">
    <source>
        <dbReference type="SAM" id="Phobius"/>
    </source>
</evidence>
<dbReference type="AlphaFoldDB" id="A0A0G0YXC6"/>
<sequence>MIWWRIFKPQEDKQLTLSALKFKIKVLAVVVISVLYGTGAYFLGKSSGIGNLLKIKGVATQKSIEAPVESPIPNFDSQSGSVIPSYVKLCANTVYGFEVAYPKDWFMTYLTDEQKCNFFAPYSFVIPKDTAGNFVPVKIEAVKVEEWPGIIKFYENPNDFQNVISIQNIQSDSRIVREIKTETTGSGILPKGYSSVFYLVLNKRKGLSCEKPFQVAYLAISKTFYTTGKKLCQSPKMKPRWYTFDINDLQVLNCHFQKERTS</sequence>
<evidence type="ECO:0000313" key="2">
    <source>
        <dbReference type="EMBL" id="KKS05113.1"/>
    </source>
</evidence>
<organism evidence="2 3">
    <name type="scientific">Candidatus Curtissbacteria bacterium GW2011_GWA2_41_24</name>
    <dbReference type="NCBI Taxonomy" id="1618411"/>
    <lineage>
        <taxon>Bacteria</taxon>
        <taxon>Candidatus Curtissiibacteriota</taxon>
    </lineage>
</organism>
<comment type="caution">
    <text evidence="2">The sequence shown here is derived from an EMBL/GenBank/DDBJ whole genome shotgun (WGS) entry which is preliminary data.</text>
</comment>
<proteinExistence type="predicted"/>